<evidence type="ECO:0000313" key="1">
    <source>
        <dbReference type="EMBL" id="MEC0243542.1"/>
    </source>
</evidence>
<evidence type="ECO:0000313" key="2">
    <source>
        <dbReference type="Proteomes" id="UP001344632"/>
    </source>
</evidence>
<dbReference type="RefSeq" id="WP_326091254.1">
    <property type="nucleotide sequence ID" value="NZ_JARLKZ010000023.1"/>
</dbReference>
<comment type="caution">
    <text evidence="1">The sequence shown here is derived from an EMBL/GenBank/DDBJ whole genome shotgun (WGS) entry which is preliminary data.</text>
</comment>
<reference evidence="1 2" key="1">
    <citation type="submission" date="2023-03" db="EMBL/GenBank/DDBJ databases">
        <title>Bacillus Genome Sequencing.</title>
        <authorList>
            <person name="Dunlap C."/>
        </authorList>
    </citation>
    <scope>NUCLEOTIDE SEQUENCE [LARGE SCALE GENOMIC DNA]</scope>
    <source>
        <strain evidence="1 2">BD-525</strain>
    </source>
</reference>
<dbReference type="EMBL" id="JARLKZ010000023">
    <property type="protein sequence ID" value="MEC0243542.1"/>
    <property type="molecule type" value="Genomic_DNA"/>
</dbReference>
<name>A0ABU6GUZ0_9BACL</name>
<dbReference type="Proteomes" id="UP001344632">
    <property type="component" value="Unassembled WGS sequence"/>
</dbReference>
<keyword evidence="2" id="KW-1185">Reference proteome</keyword>
<protein>
    <submittedName>
        <fullName evidence="1">Uncharacterized protein</fullName>
    </submittedName>
</protein>
<organism evidence="1 2">
    <name type="scientific">Paenibacillus dokdonensis</name>
    <dbReference type="NCBI Taxonomy" id="2567944"/>
    <lineage>
        <taxon>Bacteria</taxon>
        <taxon>Bacillati</taxon>
        <taxon>Bacillota</taxon>
        <taxon>Bacilli</taxon>
        <taxon>Bacillales</taxon>
        <taxon>Paenibacillaceae</taxon>
        <taxon>Paenibacillus</taxon>
    </lineage>
</organism>
<gene>
    <name evidence="1" type="ORF">P4H66_27360</name>
</gene>
<proteinExistence type="predicted"/>
<accession>A0ABU6GUZ0</accession>
<sequence>MSNAGLLPVLASIDAVPNTTARLYFFLYFWVEEGDSHVKR</sequence>